<dbReference type="Gene3D" id="1.25.40.10">
    <property type="entry name" value="Tetratricopeptide repeat domain"/>
    <property type="match status" value="1"/>
</dbReference>
<evidence type="ECO:0000256" key="2">
    <source>
        <dbReference type="ARBA" id="ARBA00022803"/>
    </source>
</evidence>
<keyword evidence="1" id="KW-0677">Repeat</keyword>
<feature type="domain" description="Tetratrico peptide repeat group 5" evidence="4">
    <location>
        <begin position="58"/>
        <end position="176"/>
    </location>
</feature>
<reference evidence="5 6" key="1">
    <citation type="submission" date="2024-06" db="EMBL/GenBank/DDBJ databases">
        <title>Sorghum-associated microbial communities from plants grown in Nebraska, USA.</title>
        <authorList>
            <person name="Schachtman D."/>
        </authorList>
    </citation>
    <scope>NUCLEOTIDE SEQUENCE [LARGE SCALE GENOMIC DNA]</scope>
    <source>
        <strain evidence="5 6">1288</strain>
    </source>
</reference>
<evidence type="ECO:0000256" key="3">
    <source>
        <dbReference type="PROSITE-ProRule" id="PRU00339"/>
    </source>
</evidence>
<dbReference type="PANTHER" id="PTHR45586:SF1">
    <property type="entry name" value="LIPOPOLYSACCHARIDE ASSEMBLY PROTEIN B"/>
    <property type="match status" value="1"/>
</dbReference>
<dbReference type="PROSITE" id="PS50005">
    <property type="entry name" value="TPR"/>
    <property type="match status" value="1"/>
</dbReference>
<dbReference type="InterPro" id="IPR019734">
    <property type="entry name" value="TPR_rpt"/>
</dbReference>
<dbReference type="RefSeq" id="WP_340741558.1">
    <property type="nucleotide sequence ID" value="NZ_CP185279.1"/>
</dbReference>
<feature type="repeat" description="TPR" evidence="3">
    <location>
        <begin position="92"/>
        <end position="125"/>
    </location>
</feature>
<evidence type="ECO:0000313" key="5">
    <source>
        <dbReference type="EMBL" id="MET3659218.1"/>
    </source>
</evidence>
<dbReference type="Pfam" id="PF12688">
    <property type="entry name" value="TPR_5"/>
    <property type="match status" value="1"/>
</dbReference>
<dbReference type="EMBL" id="JBEPME010000008">
    <property type="protein sequence ID" value="MET3659218.1"/>
    <property type="molecule type" value="Genomic_DNA"/>
</dbReference>
<proteinExistence type="predicted"/>
<dbReference type="PANTHER" id="PTHR45586">
    <property type="entry name" value="TPR REPEAT-CONTAINING PROTEIN PA4667"/>
    <property type="match status" value="1"/>
</dbReference>
<comment type="caution">
    <text evidence="5">The sequence shown here is derived from an EMBL/GenBank/DDBJ whole genome shotgun (WGS) entry which is preliminary data.</text>
</comment>
<evidence type="ECO:0000256" key="1">
    <source>
        <dbReference type="ARBA" id="ARBA00022737"/>
    </source>
</evidence>
<dbReference type="InterPro" id="IPR011990">
    <property type="entry name" value="TPR-like_helical_dom_sf"/>
</dbReference>
<accession>A0ABV2KDR2</accession>
<dbReference type="SUPFAM" id="SSF48452">
    <property type="entry name" value="TPR-like"/>
    <property type="match status" value="1"/>
</dbReference>
<dbReference type="Proteomes" id="UP001549104">
    <property type="component" value="Unassembled WGS sequence"/>
</dbReference>
<dbReference type="InterPro" id="IPR041656">
    <property type="entry name" value="TPR_5"/>
</dbReference>
<keyword evidence="6" id="KW-1185">Reference proteome</keyword>
<evidence type="ECO:0000313" key="6">
    <source>
        <dbReference type="Proteomes" id="UP001549104"/>
    </source>
</evidence>
<gene>
    <name evidence="5" type="ORF">ABIC55_004338</name>
</gene>
<sequence>MNDKIVNNTDKTNLRLLLDKAIELREDGRAKQDQDILKEARTLLLEMVATYPDHAEVNYQAGIAHDNSGLGKEAIPYYVKALEQGLAGPDLQRCLLGLGSTYRALGYYQEAVETLRRGVTEFPEHRGLQIFYSMALYNSKNYKQAMEIVLTNLMETTSDENLQYFKRGISYYADHLDETW</sequence>
<organism evidence="5 6">
    <name type="scientific">Sporosarcina psychrophila</name>
    <name type="common">Bacillus psychrophilus</name>
    <dbReference type="NCBI Taxonomy" id="1476"/>
    <lineage>
        <taxon>Bacteria</taxon>
        <taxon>Bacillati</taxon>
        <taxon>Bacillota</taxon>
        <taxon>Bacilli</taxon>
        <taxon>Bacillales</taxon>
        <taxon>Caryophanaceae</taxon>
        <taxon>Sporosarcina</taxon>
    </lineage>
</organism>
<protein>
    <submittedName>
        <fullName evidence="5">Tetratricopeptide (TPR) repeat protein</fullName>
    </submittedName>
</protein>
<evidence type="ECO:0000259" key="4">
    <source>
        <dbReference type="Pfam" id="PF12688"/>
    </source>
</evidence>
<name>A0ABV2KDR2_SPOPS</name>
<dbReference type="InterPro" id="IPR051012">
    <property type="entry name" value="CellSynth/LPSAsmb/PSIAsmb"/>
</dbReference>
<keyword evidence="2 3" id="KW-0802">TPR repeat</keyword>